<feature type="compositionally biased region" description="Basic and acidic residues" evidence="1">
    <location>
        <begin position="133"/>
        <end position="143"/>
    </location>
</feature>
<evidence type="ECO:0000313" key="3">
    <source>
        <dbReference type="Proteomes" id="UP001377567"/>
    </source>
</evidence>
<comment type="caution">
    <text evidence="2">The sequence shown here is derived from an EMBL/GenBank/DDBJ whole genome shotgun (WGS) entry which is preliminary data.</text>
</comment>
<dbReference type="EMBL" id="BTGD01000025">
    <property type="protein sequence ID" value="GMM58899.1"/>
    <property type="molecule type" value="Genomic_DNA"/>
</dbReference>
<feature type="compositionally biased region" description="Acidic residues" evidence="1">
    <location>
        <begin position="144"/>
        <end position="160"/>
    </location>
</feature>
<reference evidence="2 3" key="1">
    <citation type="journal article" date="2023" name="Elife">
        <title>Identification of key yeast species and microbe-microbe interactions impacting larval growth of Drosophila in the wild.</title>
        <authorList>
            <person name="Mure A."/>
            <person name="Sugiura Y."/>
            <person name="Maeda R."/>
            <person name="Honda K."/>
            <person name="Sakurai N."/>
            <person name="Takahashi Y."/>
            <person name="Watada M."/>
            <person name="Katoh T."/>
            <person name="Gotoh A."/>
            <person name="Gotoh Y."/>
            <person name="Taniguchi I."/>
            <person name="Nakamura K."/>
            <person name="Hayashi T."/>
            <person name="Katayama T."/>
            <person name="Uemura T."/>
            <person name="Hattori Y."/>
        </authorList>
    </citation>
    <scope>NUCLEOTIDE SEQUENCE [LARGE SCALE GENOMIC DNA]</scope>
    <source>
        <strain evidence="2 3">KH-74</strain>
    </source>
</reference>
<evidence type="ECO:0000313" key="2">
    <source>
        <dbReference type="EMBL" id="GMM58899.1"/>
    </source>
</evidence>
<feature type="region of interest" description="Disordered" evidence="1">
    <location>
        <begin position="133"/>
        <end position="169"/>
    </location>
</feature>
<dbReference type="AlphaFoldDB" id="A0AAV5S4W3"/>
<dbReference type="Proteomes" id="UP001377567">
    <property type="component" value="Unassembled WGS sequence"/>
</dbReference>
<proteinExistence type="predicted"/>
<accession>A0AAV5S4W3</accession>
<organism evidence="2 3">
    <name type="scientific">Maudiozyma humilis</name>
    <name type="common">Sour dough yeast</name>
    <name type="synonym">Kazachstania humilis</name>
    <dbReference type="NCBI Taxonomy" id="51915"/>
    <lineage>
        <taxon>Eukaryota</taxon>
        <taxon>Fungi</taxon>
        <taxon>Dikarya</taxon>
        <taxon>Ascomycota</taxon>
        <taxon>Saccharomycotina</taxon>
        <taxon>Saccharomycetes</taxon>
        <taxon>Saccharomycetales</taxon>
        <taxon>Saccharomycetaceae</taxon>
        <taxon>Maudiozyma</taxon>
    </lineage>
</organism>
<protein>
    <submittedName>
        <fullName evidence="2">Uncharacterized protein</fullName>
    </submittedName>
</protein>
<feature type="region of interest" description="Disordered" evidence="1">
    <location>
        <begin position="1"/>
        <end position="45"/>
    </location>
</feature>
<keyword evidence="3" id="KW-1185">Reference proteome</keyword>
<name>A0AAV5S4W3_MAUHU</name>
<evidence type="ECO:0000256" key="1">
    <source>
        <dbReference type="SAM" id="MobiDB-lite"/>
    </source>
</evidence>
<sequence length="169" mass="19030">MNDLELFLQGPEGDELNDFAVEDDRPDDEADTVCDDINSDSELSEVDSVGTQALFQLLGDYEQRFANFVHDSDSDSDLDIDMGVESDSDSDSECETIVWNSDDEDWNDVLQFIMNPPENFNNINIGGVRLGDQHENGNARDDFSDFSDSSDDWDFTDEPEFTFQGVVPE</sequence>
<feature type="compositionally biased region" description="Acidic residues" evidence="1">
    <location>
        <begin position="12"/>
        <end position="45"/>
    </location>
</feature>
<gene>
    <name evidence="2" type="ORF">DAKH74_055160</name>
</gene>